<organism evidence="4 5">
    <name type="scientific">Ganoderma sinense ZZ0214-1</name>
    <dbReference type="NCBI Taxonomy" id="1077348"/>
    <lineage>
        <taxon>Eukaryota</taxon>
        <taxon>Fungi</taxon>
        <taxon>Dikarya</taxon>
        <taxon>Basidiomycota</taxon>
        <taxon>Agaricomycotina</taxon>
        <taxon>Agaricomycetes</taxon>
        <taxon>Polyporales</taxon>
        <taxon>Polyporaceae</taxon>
        <taxon>Ganoderma</taxon>
    </lineage>
</organism>
<dbReference type="STRING" id="1077348.A0A2G8SIG7"/>
<dbReference type="Gene3D" id="3.40.50.720">
    <property type="entry name" value="NAD(P)-binding Rossmann-like Domain"/>
    <property type="match status" value="1"/>
</dbReference>
<dbReference type="Pfam" id="PF07993">
    <property type="entry name" value="NAD_binding_4"/>
    <property type="match status" value="1"/>
</dbReference>
<accession>A0A2G8SIG7</accession>
<dbReference type="OrthoDB" id="2499931at2759"/>
<keyword evidence="1" id="KW-0596">Phosphopantetheine</keyword>
<dbReference type="InterPro" id="IPR013120">
    <property type="entry name" value="FAR_NAD-bd"/>
</dbReference>
<evidence type="ECO:0000256" key="2">
    <source>
        <dbReference type="ARBA" id="ARBA00022553"/>
    </source>
</evidence>
<dbReference type="EMBL" id="AYKW01000007">
    <property type="protein sequence ID" value="PIL33563.1"/>
    <property type="molecule type" value="Genomic_DNA"/>
</dbReference>
<keyword evidence="2" id="KW-0597">Phosphoprotein</keyword>
<evidence type="ECO:0000313" key="5">
    <source>
        <dbReference type="Proteomes" id="UP000230002"/>
    </source>
</evidence>
<sequence>MASHPQPDGAPSIGLRTPQDLWRYVDRFSANLPARPVNLVKRPPGQTDVVLITGTTGGFGCDALEHLLRDETVQLVYAFNRKDSHALERQRKQFAARGLDSSLLDTSKFRMVEAVLHEPGFGIDAEVLEEIRTSVTHIILNAWTVNFNRPITSFEEDIQGVRNSMDLALSSPFTNAPAVIFVGSITVFCNWKMAGPVPEIPIDDPASSFGMGYAESKWVSERILQNVALERGAHTVVVRVGQIEGDRMGHWNEREWFPSLVKSALFQKCLPKQDKTVAWVPSYEAARALVEMRHSLDPIIHLVHPRPVPWDTIMVPIARELNVPLVPYTAWLSALEGSIASERGSTKEVQAMRLNRALRLLPLFKDHCKKMERMPERDAIGFVFLGMDKAMRVSKSLASLPQLDGERAMLWLAAWRKSGFLSLQE</sequence>
<keyword evidence="5" id="KW-1185">Reference proteome</keyword>
<dbReference type="InterPro" id="IPR036291">
    <property type="entry name" value="NAD(P)-bd_dom_sf"/>
</dbReference>
<evidence type="ECO:0000313" key="4">
    <source>
        <dbReference type="EMBL" id="PIL33563.1"/>
    </source>
</evidence>
<dbReference type="Proteomes" id="UP000230002">
    <property type="component" value="Unassembled WGS sequence"/>
</dbReference>
<dbReference type="PANTHER" id="PTHR43439:SF2">
    <property type="entry name" value="ENZYME, PUTATIVE (JCVI)-RELATED"/>
    <property type="match status" value="1"/>
</dbReference>
<evidence type="ECO:0000256" key="1">
    <source>
        <dbReference type="ARBA" id="ARBA00022450"/>
    </source>
</evidence>
<protein>
    <recommendedName>
        <fullName evidence="3">Thioester reductase (TE) domain-containing protein</fullName>
    </recommendedName>
</protein>
<dbReference type="PANTHER" id="PTHR43439">
    <property type="entry name" value="PHENYLACETATE-COENZYME A LIGASE"/>
    <property type="match status" value="1"/>
</dbReference>
<feature type="domain" description="Thioester reductase (TE)" evidence="3">
    <location>
        <begin position="52"/>
        <end position="281"/>
    </location>
</feature>
<reference evidence="4 5" key="1">
    <citation type="journal article" date="2015" name="Sci. Rep.">
        <title>Chromosome-level genome map provides insights into diverse defense mechanisms in the medicinal fungus Ganoderma sinense.</title>
        <authorList>
            <person name="Zhu Y."/>
            <person name="Xu J."/>
            <person name="Sun C."/>
            <person name="Zhou S."/>
            <person name="Xu H."/>
            <person name="Nelson D.R."/>
            <person name="Qian J."/>
            <person name="Song J."/>
            <person name="Luo H."/>
            <person name="Xiang L."/>
            <person name="Li Y."/>
            <person name="Xu Z."/>
            <person name="Ji A."/>
            <person name="Wang L."/>
            <person name="Lu S."/>
            <person name="Hayward A."/>
            <person name="Sun W."/>
            <person name="Li X."/>
            <person name="Schwartz D.C."/>
            <person name="Wang Y."/>
            <person name="Chen S."/>
        </authorList>
    </citation>
    <scope>NUCLEOTIDE SEQUENCE [LARGE SCALE GENOMIC DNA]</scope>
    <source>
        <strain evidence="4 5">ZZ0214-1</strain>
    </source>
</reference>
<dbReference type="AlphaFoldDB" id="A0A2G8SIG7"/>
<proteinExistence type="predicted"/>
<dbReference type="SUPFAM" id="SSF51735">
    <property type="entry name" value="NAD(P)-binding Rossmann-fold domains"/>
    <property type="match status" value="1"/>
</dbReference>
<dbReference type="InterPro" id="IPR051414">
    <property type="entry name" value="Adenylate-forming_Reductase"/>
</dbReference>
<comment type="caution">
    <text evidence="4">The sequence shown here is derived from an EMBL/GenBank/DDBJ whole genome shotgun (WGS) entry which is preliminary data.</text>
</comment>
<gene>
    <name evidence="4" type="ORF">GSI_04186</name>
</gene>
<name>A0A2G8SIG7_9APHY</name>
<evidence type="ECO:0000259" key="3">
    <source>
        <dbReference type="Pfam" id="PF07993"/>
    </source>
</evidence>